<keyword evidence="11" id="KW-1185">Reference proteome</keyword>
<evidence type="ECO:0000256" key="1">
    <source>
        <dbReference type="ARBA" id="ARBA00004442"/>
    </source>
</evidence>
<keyword evidence="4" id="KW-1134">Transmembrane beta strand</keyword>
<keyword evidence="3" id="KW-0813">Transport</keyword>
<comment type="caution">
    <text evidence="10">The sequence shown here is derived from an EMBL/GenBank/DDBJ whole genome shotgun (WGS) entry which is preliminary data.</text>
</comment>
<accession>A0ABM8S3C0</accession>
<sequence length="479" mass="52397">MNHTWRRTTFIMLALLSSTAAMASAATAAETDQPVSLSRGSFLGVQQAVDIAVKNHPMLIEGTANLKASEARTEQARSLYYPQVYANANTVAGAGVTNPRFLIGGGLLRENQSTFTGGVIANQRIYDFGYTSNLVESNKLAERAQGQDVSARRALVLLYVQRAYLNSLKRKRLVQIAEETVRERGVIAGQIETLYRQQLKSKFDFDLAHVELVNAQSLLVRSRNDLKASFADLNRTMGIVGADDYVLEDISVDVRPQKTLESLINESLSHPEVKRAKEQTASADARLTATKRQYLPTVSAIASGGTFDPFDPRQNQQTGGWWMAGAMVSMPLFTGFLIENQVVEANANRQAASAATTNIEQALTQQVTNAYLDTLTFAQQITLAEEQVKTAQEALQLSKQRYKLGLGTVVEVTQSEVALTAAQTRLADTQYDYKIAEVTLAYTSQGDDTGRILLMSRAANPPRAPEVQDRLEGPPAATN</sequence>
<evidence type="ECO:0000256" key="4">
    <source>
        <dbReference type="ARBA" id="ARBA00022452"/>
    </source>
</evidence>
<evidence type="ECO:0000313" key="11">
    <source>
        <dbReference type="Proteomes" id="UP000675880"/>
    </source>
</evidence>
<gene>
    <name evidence="10" type="ORF">NSPZN2_50105</name>
</gene>
<reference evidence="10 11" key="1">
    <citation type="submission" date="2021-02" db="EMBL/GenBank/DDBJ databases">
        <authorList>
            <person name="Han P."/>
        </authorList>
    </citation>
    <scope>NUCLEOTIDE SEQUENCE [LARGE SCALE GENOMIC DNA]</scope>
    <source>
        <strain evidence="10">Candidatus Nitrospira sp. ZN2</strain>
    </source>
</reference>
<evidence type="ECO:0000256" key="3">
    <source>
        <dbReference type="ARBA" id="ARBA00022448"/>
    </source>
</evidence>
<proteinExistence type="inferred from homology"/>
<dbReference type="InterPro" id="IPR051906">
    <property type="entry name" value="TolC-like"/>
</dbReference>
<dbReference type="InterPro" id="IPR003423">
    <property type="entry name" value="OMP_efflux"/>
</dbReference>
<dbReference type="Gene3D" id="1.20.1600.10">
    <property type="entry name" value="Outer membrane efflux proteins (OEP)"/>
    <property type="match status" value="1"/>
</dbReference>
<dbReference type="Pfam" id="PF02321">
    <property type="entry name" value="OEP"/>
    <property type="match status" value="2"/>
</dbReference>
<feature type="region of interest" description="Disordered" evidence="8">
    <location>
        <begin position="459"/>
        <end position="479"/>
    </location>
</feature>
<keyword evidence="6" id="KW-0472">Membrane</keyword>
<evidence type="ECO:0000256" key="7">
    <source>
        <dbReference type="ARBA" id="ARBA00023237"/>
    </source>
</evidence>
<evidence type="ECO:0008006" key="12">
    <source>
        <dbReference type="Google" id="ProtNLM"/>
    </source>
</evidence>
<comment type="similarity">
    <text evidence="2">Belongs to the outer membrane factor (OMF) (TC 1.B.17) family.</text>
</comment>
<evidence type="ECO:0000256" key="9">
    <source>
        <dbReference type="SAM" id="SignalP"/>
    </source>
</evidence>
<keyword evidence="7" id="KW-0998">Cell outer membrane</keyword>
<feature type="chain" id="PRO_5045114453" description="Outer membrane protein TolC" evidence="9">
    <location>
        <begin position="24"/>
        <end position="479"/>
    </location>
</feature>
<dbReference type="SUPFAM" id="SSF56954">
    <property type="entry name" value="Outer membrane efflux proteins (OEP)"/>
    <property type="match status" value="1"/>
</dbReference>
<name>A0ABM8S3C0_9BACT</name>
<dbReference type="RefSeq" id="WP_213043699.1">
    <property type="nucleotide sequence ID" value="NZ_CAJNBJ010000018.1"/>
</dbReference>
<evidence type="ECO:0000256" key="6">
    <source>
        <dbReference type="ARBA" id="ARBA00023136"/>
    </source>
</evidence>
<dbReference type="Proteomes" id="UP000675880">
    <property type="component" value="Unassembled WGS sequence"/>
</dbReference>
<organism evidence="10 11">
    <name type="scientific">Nitrospira defluvii</name>
    <dbReference type="NCBI Taxonomy" id="330214"/>
    <lineage>
        <taxon>Bacteria</taxon>
        <taxon>Pseudomonadati</taxon>
        <taxon>Nitrospirota</taxon>
        <taxon>Nitrospiria</taxon>
        <taxon>Nitrospirales</taxon>
        <taxon>Nitrospiraceae</taxon>
        <taxon>Nitrospira</taxon>
    </lineage>
</organism>
<evidence type="ECO:0000256" key="8">
    <source>
        <dbReference type="SAM" id="MobiDB-lite"/>
    </source>
</evidence>
<feature type="signal peptide" evidence="9">
    <location>
        <begin position="1"/>
        <end position="23"/>
    </location>
</feature>
<evidence type="ECO:0000313" key="10">
    <source>
        <dbReference type="EMBL" id="CAE6785899.1"/>
    </source>
</evidence>
<keyword evidence="5" id="KW-0812">Transmembrane</keyword>
<dbReference type="PIRSF" id="PIRSF001892">
    <property type="entry name" value="CyaE"/>
    <property type="match status" value="1"/>
</dbReference>
<evidence type="ECO:0000256" key="2">
    <source>
        <dbReference type="ARBA" id="ARBA00007613"/>
    </source>
</evidence>
<protein>
    <recommendedName>
        <fullName evidence="12">Outer membrane protein TolC</fullName>
    </recommendedName>
</protein>
<dbReference type="EMBL" id="CAJNBJ010000018">
    <property type="protein sequence ID" value="CAE6785899.1"/>
    <property type="molecule type" value="Genomic_DNA"/>
</dbReference>
<dbReference type="InterPro" id="IPR028351">
    <property type="entry name" value="CyaE"/>
</dbReference>
<dbReference type="PANTHER" id="PTHR30026:SF20">
    <property type="entry name" value="OUTER MEMBRANE PROTEIN TOLC"/>
    <property type="match status" value="1"/>
</dbReference>
<comment type="subcellular location">
    <subcellularLocation>
        <location evidence="1">Cell outer membrane</location>
    </subcellularLocation>
</comment>
<dbReference type="PANTHER" id="PTHR30026">
    <property type="entry name" value="OUTER MEMBRANE PROTEIN TOLC"/>
    <property type="match status" value="1"/>
</dbReference>
<keyword evidence="9" id="KW-0732">Signal</keyword>
<evidence type="ECO:0000256" key="5">
    <source>
        <dbReference type="ARBA" id="ARBA00022692"/>
    </source>
</evidence>